<accession>A0A0F9RW72</accession>
<dbReference type="AlphaFoldDB" id="A0A0F9RW72"/>
<dbReference type="EMBL" id="LAZR01003147">
    <property type="protein sequence ID" value="KKN21453.1"/>
    <property type="molecule type" value="Genomic_DNA"/>
</dbReference>
<sequence length="55" mass="6006">MIPFTVSGSATMDNKQTVLVFSGPSWQVFRYLALLARYCGNVKVGDLTHKATGVE</sequence>
<reference evidence="1" key="1">
    <citation type="journal article" date="2015" name="Nature">
        <title>Complex archaea that bridge the gap between prokaryotes and eukaryotes.</title>
        <authorList>
            <person name="Spang A."/>
            <person name="Saw J.H."/>
            <person name="Jorgensen S.L."/>
            <person name="Zaremba-Niedzwiedzka K."/>
            <person name="Martijn J."/>
            <person name="Lind A.E."/>
            <person name="van Eijk R."/>
            <person name="Schleper C."/>
            <person name="Guy L."/>
            <person name="Ettema T.J."/>
        </authorList>
    </citation>
    <scope>NUCLEOTIDE SEQUENCE</scope>
</reference>
<organism evidence="1">
    <name type="scientific">marine sediment metagenome</name>
    <dbReference type="NCBI Taxonomy" id="412755"/>
    <lineage>
        <taxon>unclassified sequences</taxon>
        <taxon>metagenomes</taxon>
        <taxon>ecological metagenomes</taxon>
    </lineage>
</organism>
<name>A0A0F9RW72_9ZZZZ</name>
<comment type="caution">
    <text evidence="1">The sequence shown here is derived from an EMBL/GenBank/DDBJ whole genome shotgun (WGS) entry which is preliminary data.</text>
</comment>
<proteinExistence type="predicted"/>
<gene>
    <name evidence="1" type="ORF">LCGC14_0925390</name>
</gene>
<protein>
    <submittedName>
        <fullName evidence="1">Uncharacterized protein</fullName>
    </submittedName>
</protein>
<evidence type="ECO:0000313" key="1">
    <source>
        <dbReference type="EMBL" id="KKN21453.1"/>
    </source>
</evidence>